<dbReference type="Proteomes" id="UP000824260">
    <property type="component" value="Unassembled WGS sequence"/>
</dbReference>
<evidence type="ECO:0000256" key="4">
    <source>
        <dbReference type="ARBA" id="ARBA00022839"/>
    </source>
</evidence>
<reference evidence="9" key="1">
    <citation type="submission" date="2020-10" db="EMBL/GenBank/DDBJ databases">
        <authorList>
            <person name="Gilroy R."/>
        </authorList>
    </citation>
    <scope>NUCLEOTIDE SEQUENCE</scope>
    <source>
        <strain evidence="9">ChiSjej6B24-2974</strain>
    </source>
</reference>
<feature type="domain" description="OB-fold nucleic acid binding" evidence="8">
    <location>
        <begin position="7"/>
        <end position="101"/>
    </location>
</feature>
<evidence type="ECO:0000256" key="1">
    <source>
        <dbReference type="ARBA" id="ARBA00022490"/>
    </source>
</evidence>
<dbReference type="GO" id="GO:0006308">
    <property type="term" value="P:DNA catabolic process"/>
    <property type="evidence" value="ECO:0007669"/>
    <property type="project" value="UniProtKB-UniRule"/>
</dbReference>
<dbReference type="GO" id="GO:0008855">
    <property type="term" value="F:exodeoxyribonuclease VII activity"/>
    <property type="evidence" value="ECO:0007669"/>
    <property type="project" value="UniProtKB-UniRule"/>
</dbReference>
<name>A0A9D0ZQK4_9FIRM</name>
<keyword evidence="3 5" id="KW-0378">Hydrolase</keyword>
<evidence type="ECO:0000259" key="8">
    <source>
        <dbReference type="Pfam" id="PF13742"/>
    </source>
</evidence>
<accession>A0A9D0ZQK4</accession>
<comment type="subunit">
    <text evidence="5">Heterooligomer composed of large and small subunits.</text>
</comment>
<feature type="domain" description="Exonuclease VII large subunit C-terminal" evidence="7">
    <location>
        <begin position="125"/>
        <end position="332"/>
    </location>
</feature>
<reference evidence="9" key="2">
    <citation type="journal article" date="2021" name="PeerJ">
        <title>Extensive microbial diversity within the chicken gut microbiome revealed by metagenomics and culture.</title>
        <authorList>
            <person name="Gilroy R."/>
            <person name="Ravi A."/>
            <person name="Getino M."/>
            <person name="Pursley I."/>
            <person name="Horton D.L."/>
            <person name="Alikhan N.F."/>
            <person name="Baker D."/>
            <person name="Gharbi K."/>
            <person name="Hall N."/>
            <person name="Watson M."/>
            <person name="Adriaenssens E.M."/>
            <person name="Foster-Nyarko E."/>
            <person name="Jarju S."/>
            <person name="Secka A."/>
            <person name="Antonio M."/>
            <person name="Oren A."/>
            <person name="Chaudhuri R.R."/>
            <person name="La Ragione R."/>
            <person name="Hildebrand F."/>
            <person name="Pallen M.J."/>
        </authorList>
    </citation>
    <scope>NUCLEOTIDE SEQUENCE</scope>
    <source>
        <strain evidence="9">ChiSjej6B24-2974</strain>
    </source>
</reference>
<sequence length="403" mass="43828">MDDKWALSVTELNEYVRRKLAGDAVLRAVAVRGEISGFKRYASGHCYFALKDETSRVQCVLWRQQAASLTFRPEDGMRVTARGAASLYVESGSYQLYVNSLRPEGAGDLYLRFEALKKKLMQEGLFDPARKQPIPLLPKMIGVATSRSGAVIRDIIRVSRRRDPNVGVLLAPCAVQGAGAAQEIVEAIRRLNEDGRPDVILVGRGGGSMEDLWPFNEEIVARAIAASRIPVISCVGHETDFTIADFAADARASTPSNAAEMAVPVVAELKQSVEAEARALTAALLRAQQLRHARLQALAGSAALSMPRRMMIERRETALQALAARLPLALTRRRDALERRLSLASRSLAALDPEGVVKRGYAVVFKDGKCVPEARALRAGDAIELHMRGGNVGAEVTDGKLHV</sequence>
<comment type="catalytic activity">
    <reaction evidence="5 6">
        <text>Exonucleolytic cleavage in either 5'- to 3'- or 3'- to 5'-direction to yield nucleoside 5'-phosphates.</text>
        <dbReference type="EC" id="3.1.11.6"/>
    </reaction>
</comment>
<evidence type="ECO:0000256" key="6">
    <source>
        <dbReference type="RuleBase" id="RU004355"/>
    </source>
</evidence>
<dbReference type="CDD" id="cd04489">
    <property type="entry name" value="ExoVII_LU_OBF"/>
    <property type="match status" value="1"/>
</dbReference>
<comment type="function">
    <text evidence="5">Bidirectionally degrades single-stranded DNA into large acid-insoluble oligonucleotides, which are then degraded further into small acid-soluble oligonucleotides.</text>
</comment>
<protein>
    <recommendedName>
        <fullName evidence="5">Exodeoxyribonuclease 7 large subunit</fullName>
        <ecNumber evidence="5">3.1.11.6</ecNumber>
    </recommendedName>
    <alternativeName>
        <fullName evidence="5">Exodeoxyribonuclease VII large subunit</fullName>
        <shortName evidence="5">Exonuclease VII large subunit</shortName>
    </alternativeName>
</protein>
<gene>
    <name evidence="5 9" type="primary">xseA</name>
    <name evidence="9" type="ORF">IAA52_11125</name>
</gene>
<dbReference type="Pfam" id="PF13742">
    <property type="entry name" value="tRNA_anti_2"/>
    <property type="match status" value="1"/>
</dbReference>
<dbReference type="EMBL" id="DVFZ01000103">
    <property type="protein sequence ID" value="HIQ83639.1"/>
    <property type="molecule type" value="Genomic_DNA"/>
</dbReference>
<keyword evidence="2 5" id="KW-0540">Nuclease</keyword>
<dbReference type="Pfam" id="PF02601">
    <property type="entry name" value="Exonuc_VII_L"/>
    <property type="match status" value="1"/>
</dbReference>
<evidence type="ECO:0000313" key="10">
    <source>
        <dbReference type="Proteomes" id="UP000824260"/>
    </source>
</evidence>
<dbReference type="InterPro" id="IPR003753">
    <property type="entry name" value="Exonuc_VII_L"/>
</dbReference>
<proteinExistence type="inferred from homology"/>
<comment type="subcellular location">
    <subcellularLocation>
        <location evidence="5 6">Cytoplasm</location>
    </subcellularLocation>
</comment>
<comment type="similarity">
    <text evidence="5 6">Belongs to the XseA family.</text>
</comment>
<dbReference type="EC" id="3.1.11.6" evidence="5"/>
<dbReference type="PANTHER" id="PTHR30008:SF0">
    <property type="entry name" value="EXODEOXYRIBONUCLEASE 7 LARGE SUBUNIT"/>
    <property type="match status" value="1"/>
</dbReference>
<organism evidence="9 10">
    <name type="scientific">Candidatus Pullichristensenella stercorigallinarum</name>
    <dbReference type="NCBI Taxonomy" id="2840909"/>
    <lineage>
        <taxon>Bacteria</taxon>
        <taxon>Bacillati</taxon>
        <taxon>Bacillota</taxon>
        <taxon>Clostridia</taxon>
        <taxon>Candidatus Pullichristensenella</taxon>
    </lineage>
</organism>
<keyword evidence="1 5" id="KW-0963">Cytoplasm</keyword>
<dbReference type="GO" id="GO:0003676">
    <property type="term" value="F:nucleic acid binding"/>
    <property type="evidence" value="ECO:0007669"/>
    <property type="project" value="InterPro"/>
</dbReference>
<dbReference type="HAMAP" id="MF_00378">
    <property type="entry name" value="Exonuc_7_L"/>
    <property type="match status" value="1"/>
</dbReference>
<comment type="caution">
    <text evidence="9">The sequence shown here is derived from an EMBL/GenBank/DDBJ whole genome shotgun (WGS) entry which is preliminary data.</text>
</comment>
<keyword evidence="4 5" id="KW-0269">Exonuclease</keyword>
<dbReference type="GO" id="GO:0005737">
    <property type="term" value="C:cytoplasm"/>
    <property type="evidence" value="ECO:0007669"/>
    <property type="project" value="UniProtKB-SubCell"/>
</dbReference>
<dbReference type="GO" id="GO:0009318">
    <property type="term" value="C:exodeoxyribonuclease VII complex"/>
    <property type="evidence" value="ECO:0007669"/>
    <property type="project" value="UniProtKB-UniRule"/>
</dbReference>
<evidence type="ECO:0000256" key="5">
    <source>
        <dbReference type="HAMAP-Rule" id="MF_00378"/>
    </source>
</evidence>
<dbReference type="InterPro" id="IPR025824">
    <property type="entry name" value="OB-fold_nuc-bd_dom"/>
</dbReference>
<evidence type="ECO:0000259" key="7">
    <source>
        <dbReference type="Pfam" id="PF02601"/>
    </source>
</evidence>
<dbReference type="PANTHER" id="PTHR30008">
    <property type="entry name" value="EXODEOXYRIBONUCLEASE 7 LARGE SUBUNIT"/>
    <property type="match status" value="1"/>
</dbReference>
<evidence type="ECO:0000256" key="3">
    <source>
        <dbReference type="ARBA" id="ARBA00022801"/>
    </source>
</evidence>
<evidence type="ECO:0000313" key="9">
    <source>
        <dbReference type="EMBL" id="HIQ83639.1"/>
    </source>
</evidence>
<dbReference type="AlphaFoldDB" id="A0A9D0ZQK4"/>
<evidence type="ECO:0000256" key="2">
    <source>
        <dbReference type="ARBA" id="ARBA00022722"/>
    </source>
</evidence>
<dbReference type="InterPro" id="IPR020579">
    <property type="entry name" value="Exonuc_VII_lsu_C"/>
</dbReference>
<dbReference type="NCBIfam" id="TIGR00237">
    <property type="entry name" value="xseA"/>
    <property type="match status" value="1"/>
</dbReference>